<comment type="subcellular location">
    <subcellularLocation>
        <location evidence="1">Cell membrane</location>
        <topology evidence="1">Multi-pass membrane protein</topology>
    </subcellularLocation>
</comment>
<dbReference type="GO" id="GO:0020037">
    <property type="term" value="F:heme binding"/>
    <property type="evidence" value="ECO:0007669"/>
    <property type="project" value="TreeGrafter"/>
</dbReference>
<dbReference type="RefSeq" id="WP_179635501.1">
    <property type="nucleotide sequence ID" value="NZ_JACCFH010000001.1"/>
</dbReference>
<evidence type="ECO:0000256" key="6">
    <source>
        <dbReference type="SAM" id="MobiDB-lite"/>
    </source>
</evidence>
<keyword evidence="2" id="KW-1003">Cell membrane</keyword>
<dbReference type="AlphaFoldDB" id="A0A7Y9U8S7"/>
<dbReference type="Gene3D" id="1.20.950.20">
    <property type="entry name" value="Transmembrane di-heme cytochromes, Chain C"/>
    <property type="match status" value="1"/>
</dbReference>
<keyword evidence="3 7" id="KW-0812">Transmembrane</keyword>
<feature type="transmembrane region" description="Helical" evidence="7">
    <location>
        <begin position="203"/>
        <end position="221"/>
    </location>
</feature>
<evidence type="ECO:0000256" key="4">
    <source>
        <dbReference type="ARBA" id="ARBA00022989"/>
    </source>
</evidence>
<dbReference type="GO" id="GO:0005886">
    <property type="term" value="C:plasma membrane"/>
    <property type="evidence" value="ECO:0007669"/>
    <property type="project" value="UniProtKB-SubCell"/>
</dbReference>
<dbReference type="GO" id="GO:0022904">
    <property type="term" value="P:respiratory electron transport chain"/>
    <property type="evidence" value="ECO:0007669"/>
    <property type="project" value="InterPro"/>
</dbReference>
<dbReference type="InterPro" id="IPR016174">
    <property type="entry name" value="Di-haem_cyt_TM"/>
</dbReference>
<evidence type="ECO:0000256" key="1">
    <source>
        <dbReference type="ARBA" id="ARBA00004651"/>
    </source>
</evidence>
<feature type="domain" description="Cytochrome b561 bacterial/Ni-hydrogenase" evidence="8">
    <location>
        <begin position="23"/>
        <end position="187"/>
    </location>
</feature>
<dbReference type="PANTHER" id="PTHR30485:SF2">
    <property type="entry name" value="BLL0597 PROTEIN"/>
    <property type="match status" value="1"/>
</dbReference>
<protein>
    <submittedName>
        <fullName evidence="9">Cytochrome b</fullName>
    </submittedName>
</protein>
<dbReference type="InterPro" id="IPR051542">
    <property type="entry name" value="Hydrogenase_cytochrome"/>
</dbReference>
<evidence type="ECO:0000313" key="9">
    <source>
        <dbReference type="EMBL" id="NYG34916.1"/>
    </source>
</evidence>
<organism evidence="9 10">
    <name type="scientific">Sphaerotilus montanus</name>
    <dbReference type="NCBI Taxonomy" id="522889"/>
    <lineage>
        <taxon>Bacteria</taxon>
        <taxon>Pseudomonadati</taxon>
        <taxon>Pseudomonadota</taxon>
        <taxon>Betaproteobacteria</taxon>
        <taxon>Burkholderiales</taxon>
        <taxon>Sphaerotilaceae</taxon>
        <taxon>Sphaerotilus</taxon>
    </lineage>
</organism>
<proteinExistence type="predicted"/>
<keyword evidence="4 7" id="KW-1133">Transmembrane helix</keyword>
<feature type="transmembrane region" description="Helical" evidence="7">
    <location>
        <begin position="111"/>
        <end position="133"/>
    </location>
</feature>
<evidence type="ECO:0000256" key="3">
    <source>
        <dbReference type="ARBA" id="ARBA00022692"/>
    </source>
</evidence>
<evidence type="ECO:0000256" key="2">
    <source>
        <dbReference type="ARBA" id="ARBA00022475"/>
    </source>
</evidence>
<evidence type="ECO:0000259" key="8">
    <source>
        <dbReference type="Pfam" id="PF01292"/>
    </source>
</evidence>
<dbReference type="EMBL" id="JACCFH010000001">
    <property type="protein sequence ID" value="NYG34916.1"/>
    <property type="molecule type" value="Genomic_DNA"/>
</dbReference>
<dbReference type="Proteomes" id="UP000518288">
    <property type="component" value="Unassembled WGS sequence"/>
</dbReference>
<name>A0A7Y9U8S7_9BURK</name>
<feature type="transmembrane region" description="Helical" evidence="7">
    <location>
        <begin position="29"/>
        <end position="45"/>
    </location>
</feature>
<evidence type="ECO:0000256" key="5">
    <source>
        <dbReference type="ARBA" id="ARBA00023136"/>
    </source>
</evidence>
<evidence type="ECO:0000256" key="7">
    <source>
        <dbReference type="SAM" id="Phobius"/>
    </source>
</evidence>
<dbReference type="SUPFAM" id="SSF81342">
    <property type="entry name" value="Transmembrane di-heme cytochromes"/>
    <property type="match status" value="1"/>
</dbReference>
<keyword evidence="10" id="KW-1185">Reference proteome</keyword>
<reference evidence="9 10" key="1">
    <citation type="submission" date="2020-07" db="EMBL/GenBank/DDBJ databases">
        <title>Genomic Encyclopedia of Archaeal and Bacterial Type Strains, Phase II (KMG-II): from individual species to whole genera.</title>
        <authorList>
            <person name="Goeker M."/>
        </authorList>
    </citation>
    <scope>NUCLEOTIDE SEQUENCE [LARGE SCALE GENOMIC DNA]</scope>
    <source>
        <strain evidence="9 10">DSM 21226</strain>
    </source>
</reference>
<sequence>MTSSTLNAASAGATTTTPTRRVTDAPTRVFHWLFALCFTGAYLTAESEHWRLVHVTLGYTLAGLLAFRIVWGLVGPRQARLGLLLRKLSGLKPWLASARAGQFNGRQAQNLGMALAVLALMVTVVPLTLSGYATYNEWGGDLVGEVLEETHELFANGMLALVLGHIGLIALLSLLRRTNAARPMLTGRIPGAGPDLAQRNHGFVAALLIAAVVGFWLVQAAA</sequence>
<keyword evidence="5 7" id="KW-0472">Membrane</keyword>
<dbReference type="InterPro" id="IPR011577">
    <property type="entry name" value="Cyt_b561_bac/Ni-Hgenase"/>
</dbReference>
<feature type="transmembrane region" description="Helical" evidence="7">
    <location>
        <begin position="153"/>
        <end position="175"/>
    </location>
</feature>
<comment type="caution">
    <text evidence="9">The sequence shown here is derived from an EMBL/GenBank/DDBJ whole genome shotgun (WGS) entry which is preliminary data.</text>
</comment>
<feature type="region of interest" description="Disordered" evidence="6">
    <location>
        <begin position="1"/>
        <end position="20"/>
    </location>
</feature>
<dbReference type="Pfam" id="PF01292">
    <property type="entry name" value="Ni_hydr_CYTB"/>
    <property type="match status" value="1"/>
</dbReference>
<feature type="transmembrane region" description="Helical" evidence="7">
    <location>
        <begin position="57"/>
        <end position="74"/>
    </location>
</feature>
<accession>A0A7Y9U8S7</accession>
<dbReference type="GO" id="GO:0009055">
    <property type="term" value="F:electron transfer activity"/>
    <property type="evidence" value="ECO:0007669"/>
    <property type="project" value="InterPro"/>
</dbReference>
<dbReference type="PANTHER" id="PTHR30485">
    <property type="entry name" value="NI/FE-HYDROGENASE 1 B-TYPE CYTOCHROME SUBUNIT"/>
    <property type="match status" value="1"/>
</dbReference>
<evidence type="ECO:0000313" key="10">
    <source>
        <dbReference type="Proteomes" id="UP000518288"/>
    </source>
</evidence>
<gene>
    <name evidence="9" type="ORF">BDD16_003902</name>
</gene>